<protein>
    <submittedName>
        <fullName evidence="1">AGE family epimerase/isomerase</fullName>
    </submittedName>
</protein>
<gene>
    <name evidence="1" type="ORF">V6250_07910</name>
</gene>
<organism evidence="1 2">
    <name type="scientific">Pseudoalteromonas undina</name>
    <dbReference type="NCBI Taxonomy" id="43660"/>
    <lineage>
        <taxon>Bacteria</taxon>
        <taxon>Pseudomonadati</taxon>
        <taxon>Pseudomonadota</taxon>
        <taxon>Gammaproteobacteria</taxon>
        <taxon>Alteromonadales</taxon>
        <taxon>Pseudoalteromonadaceae</taxon>
        <taxon>Pseudoalteromonas</taxon>
    </lineage>
</organism>
<keyword evidence="2" id="KW-1185">Reference proteome</keyword>
<name>A0ACC6R2P4_9GAMM</name>
<dbReference type="EMBL" id="JBAKAX010000006">
    <property type="protein sequence ID" value="MEL0604089.1"/>
    <property type="molecule type" value="Genomic_DNA"/>
</dbReference>
<evidence type="ECO:0000313" key="1">
    <source>
        <dbReference type="EMBL" id="MEL0604089.1"/>
    </source>
</evidence>
<sequence length="383" mass="43987">MKNNLYEYVNWLENKALPYWSTLAIDELGSSYEKINANGEPDITSDRRVRVQTRQMFVFSVGHKLGWIKNGFSLVSGLENYISKYAKKPGAIHYAHLLNYQHEIINDDQDLYDIAFLLLAYGWRYHVFNDLNALNAANELLSQIDKQLKDSPGGWSEGSYETKFRRQNPHMHLFEAFLSLYKFTNNAKWLAKAGEVYCLFETCFMDLEQGVVYEFFSKNWEKAACDKGNTVEPGHMMEWVWLLRQYQKYTQAPVDKICNILYHNALKLGLEENSGLLLDEINIKTLVSSGTKRCWPMTEWLKASLAQAEYEKASTYNYLQDAEQAASGILTHFIRSTAQGAYVDQLDKNNDVINDTAPASTLYHLVMAGVEVLPLIKEFSHAS</sequence>
<evidence type="ECO:0000313" key="2">
    <source>
        <dbReference type="Proteomes" id="UP001374952"/>
    </source>
</evidence>
<accession>A0ACC6R2P4</accession>
<dbReference type="Proteomes" id="UP001374952">
    <property type="component" value="Unassembled WGS sequence"/>
</dbReference>
<reference evidence="1" key="1">
    <citation type="submission" date="2024-02" db="EMBL/GenBank/DDBJ databases">
        <title>Bacteria isolated from the canopy kelp, Nereocystis luetkeana.</title>
        <authorList>
            <person name="Pfister C.A."/>
            <person name="Younker I.T."/>
            <person name="Light S.H."/>
        </authorList>
    </citation>
    <scope>NUCLEOTIDE SEQUENCE</scope>
    <source>
        <strain evidence="1">TN.2.01</strain>
    </source>
</reference>
<comment type="caution">
    <text evidence="1">The sequence shown here is derived from an EMBL/GenBank/DDBJ whole genome shotgun (WGS) entry which is preliminary data.</text>
</comment>
<proteinExistence type="predicted"/>